<sequence length="223" mass="24091">MARRETGSRTGDSGGGSGSGGGGRRERRRAHAREDRVRQEARAATTAPADAPLVWGAGVGCRVLAALWLGQLVLLSPFAYGTDLAGLTAMEWLLRLWTLSVALWIFARLGAWRVTADRDGVAVPRLFTVERLPWDEVGKAVARRDGCVHVGSRITGPFLPAPLARMLRRPDGARAMADHLTIMVRNPELRPTERAGARTRVRPYAVWAPLPLAVLAAAHLLAG</sequence>
<keyword evidence="2" id="KW-0812">Transmembrane</keyword>
<dbReference type="EMBL" id="CP070249">
    <property type="protein sequence ID" value="QRV42519.1"/>
    <property type="molecule type" value="Genomic_DNA"/>
</dbReference>
<evidence type="ECO:0000256" key="1">
    <source>
        <dbReference type="SAM" id="MobiDB-lite"/>
    </source>
</evidence>
<name>A0ABD7CVH7_9ACTN</name>
<evidence type="ECO:0000256" key="2">
    <source>
        <dbReference type="SAM" id="Phobius"/>
    </source>
</evidence>
<proteinExistence type="predicted"/>
<organism evidence="3 6">
    <name type="scientific">Streptomyces californicus</name>
    <dbReference type="NCBI Taxonomy" id="67351"/>
    <lineage>
        <taxon>Bacteria</taxon>
        <taxon>Bacillati</taxon>
        <taxon>Actinomycetota</taxon>
        <taxon>Actinomycetes</taxon>
        <taxon>Kitasatosporales</taxon>
        <taxon>Streptomycetaceae</taxon>
        <taxon>Streptomyces</taxon>
    </lineage>
</organism>
<dbReference type="RefSeq" id="WP_136975162.1">
    <property type="nucleotide sequence ID" value="NZ_CP070242.1"/>
</dbReference>
<dbReference type="AlphaFoldDB" id="A0ABD7CVH7"/>
<evidence type="ECO:0000313" key="4">
    <source>
        <dbReference type="EMBL" id="QRV42519.1"/>
    </source>
</evidence>
<feature type="compositionally biased region" description="Gly residues" evidence="1">
    <location>
        <begin position="12"/>
        <end position="22"/>
    </location>
</feature>
<reference evidence="5 6" key="1">
    <citation type="submission" date="2021-02" db="EMBL/GenBank/DDBJ databases">
        <title>FDA dAtabase for Regulatory Grade micrObial Sequences (FDA-ARGOS): Supporting development and validation of Infectious Disease Dx tests.</title>
        <authorList>
            <person name="Sproer C."/>
            <person name="Gronow S."/>
            <person name="Severitt S."/>
            <person name="Schroder I."/>
            <person name="Tallon L."/>
            <person name="Sadzewicz L."/>
            <person name="Zhao X."/>
            <person name="Boylan J."/>
            <person name="Ott S."/>
            <person name="Bowen H."/>
            <person name="Vavikolanu K."/>
            <person name="Mehta A."/>
            <person name="Aluvathingal J."/>
            <person name="Nadendla S."/>
            <person name="Lowell S."/>
            <person name="Myers T."/>
            <person name="Yan Y."/>
            <person name="Sichtig H."/>
        </authorList>
    </citation>
    <scope>NUCLEOTIDE SEQUENCE [LARGE SCALE GENOMIC DNA]</scope>
    <source>
        <strain evidence="4 5">FDAARGOS_1211</strain>
        <strain evidence="3 6">FDAARGOS_1212</strain>
    </source>
</reference>
<dbReference type="Proteomes" id="UP000623926">
    <property type="component" value="Chromosome"/>
</dbReference>
<keyword evidence="2" id="KW-1133">Transmembrane helix</keyword>
<dbReference type="Proteomes" id="UP000598054">
    <property type="component" value="Chromosome"/>
</dbReference>
<evidence type="ECO:0000313" key="3">
    <source>
        <dbReference type="EMBL" id="QRV35289.1"/>
    </source>
</evidence>
<evidence type="ECO:0008006" key="7">
    <source>
        <dbReference type="Google" id="ProtNLM"/>
    </source>
</evidence>
<evidence type="ECO:0000313" key="6">
    <source>
        <dbReference type="Proteomes" id="UP000623926"/>
    </source>
</evidence>
<feature type="compositionally biased region" description="Basic and acidic residues" evidence="1">
    <location>
        <begin position="32"/>
        <end position="41"/>
    </location>
</feature>
<feature type="transmembrane region" description="Helical" evidence="2">
    <location>
        <begin position="92"/>
        <end position="111"/>
    </location>
</feature>
<accession>A0ABD7CVH7</accession>
<protein>
    <recommendedName>
        <fullName evidence="7">PH domain-containing protein</fullName>
    </recommendedName>
</protein>
<dbReference type="GeneID" id="63981570"/>
<gene>
    <name evidence="4" type="ORF">I6J41_18620</name>
    <name evidence="3" type="ORF">I6J42_15385</name>
</gene>
<keyword evidence="2" id="KW-0472">Membrane</keyword>
<evidence type="ECO:0000313" key="5">
    <source>
        <dbReference type="Proteomes" id="UP000598054"/>
    </source>
</evidence>
<keyword evidence="5" id="KW-1185">Reference proteome</keyword>
<feature type="region of interest" description="Disordered" evidence="1">
    <location>
        <begin position="1"/>
        <end position="44"/>
    </location>
</feature>
<feature type="transmembrane region" description="Helical" evidence="2">
    <location>
        <begin position="204"/>
        <end position="222"/>
    </location>
</feature>
<dbReference type="EMBL" id="CP070245">
    <property type="protein sequence ID" value="QRV35289.1"/>
    <property type="molecule type" value="Genomic_DNA"/>
</dbReference>